<accession>A0A919ANK4</accession>
<dbReference type="AlphaFoldDB" id="A0A919ANK4"/>
<evidence type="ECO:0000313" key="1">
    <source>
        <dbReference type="EMBL" id="GHF17185.1"/>
    </source>
</evidence>
<reference evidence="1" key="2">
    <citation type="submission" date="2020-09" db="EMBL/GenBank/DDBJ databases">
        <authorList>
            <person name="Sun Q."/>
            <person name="Kim S."/>
        </authorList>
    </citation>
    <scope>NUCLEOTIDE SEQUENCE</scope>
    <source>
        <strain evidence="1">KCTC 42590</strain>
    </source>
</reference>
<evidence type="ECO:0008006" key="3">
    <source>
        <dbReference type="Google" id="ProtNLM"/>
    </source>
</evidence>
<dbReference type="RefSeq" id="WP_191250385.1">
    <property type="nucleotide sequence ID" value="NZ_BNCI01000001.1"/>
</dbReference>
<reference evidence="1" key="1">
    <citation type="journal article" date="2014" name="Int. J. Syst. Evol. Microbiol.">
        <title>Complete genome sequence of Corynebacterium casei LMG S-19264T (=DSM 44701T), isolated from a smear-ripened cheese.</title>
        <authorList>
            <consortium name="US DOE Joint Genome Institute (JGI-PGF)"/>
            <person name="Walter F."/>
            <person name="Albersmeier A."/>
            <person name="Kalinowski J."/>
            <person name="Ruckert C."/>
        </authorList>
    </citation>
    <scope>NUCLEOTIDE SEQUENCE</scope>
    <source>
        <strain evidence="1">KCTC 42590</strain>
    </source>
</reference>
<dbReference type="InterPro" id="IPR021270">
    <property type="entry name" value="DUF2849"/>
</dbReference>
<dbReference type="EMBL" id="BNCI01000001">
    <property type="protein sequence ID" value="GHF17185.1"/>
    <property type="molecule type" value="Genomic_DNA"/>
</dbReference>
<dbReference type="Proteomes" id="UP000630923">
    <property type="component" value="Unassembled WGS sequence"/>
</dbReference>
<name>A0A919ANK4_9PROT</name>
<proteinExistence type="predicted"/>
<keyword evidence="2" id="KW-1185">Reference proteome</keyword>
<dbReference type="Pfam" id="PF11011">
    <property type="entry name" value="DUF2849"/>
    <property type="match status" value="1"/>
</dbReference>
<gene>
    <name evidence="1" type="ORF">GCM10017044_09440</name>
</gene>
<organism evidence="1 2">
    <name type="scientific">Kordiimonas sediminis</name>
    <dbReference type="NCBI Taxonomy" id="1735581"/>
    <lineage>
        <taxon>Bacteria</taxon>
        <taxon>Pseudomonadati</taxon>
        <taxon>Pseudomonadota</taxon>
        <taxon>Alphaproteobacteria</taxon>
        <taxon>Kordiimonadales</taxon>
        <taxon>Kordiimonadaceae</taxon>
        <taxon>Kordiimonas</taxon>
    </lineage>
</organism>
<evidence type="ECO:0000313" key="2">
    <source>
        <dbReference type="Proteomes" id="UP000630923"/>
    </source>
</evidence>
<sequence length="107" mass="11810">MAKKPVGPQMILANCLREGRALFFGRDGAWHAEPALADVAEGDGLDALMAKARAFADANNVIDPVFIPAEQKDDHYYPAHIKHVMQAKGPSVRPDLGYQVSPDWERR</sequence>
<protein>
    <recommendedName>
        <fullName evidence="3">DUF2849 domain-containing protein</fullName>
    </recommendedName>
</protein>
<comment type="caution">
    <text evidence="1">The sequence shown here is derived from an EMBL/GenBank/DDBJ whole genome shotgun (WGS) entry which is preliminary data.</text>
</comment>